<evidence type="ECO:0000259" key="1">
    <source>
        <dbReference type="Pfam" id="PF13020"/>
    </source>
</evidence>
<dbReference type="Proteomes" id="UP000238882">
    <property type="component" value="Unassembled WGS sequence"/>
</dbReference>
<protein>
    <recommendedName>
        <fullName evidence="1">Protein NO VEIN C-terminal domain-containing protein</fullName>
    </recommendedName>
</protein>
<proteinExistence type="predicted"/>
<feature type="domain" description="Protein NO VEIN C-terminal" evidence="1">
    <location>
        <begin position="140"/>
        <end position="225"/>
    </location>
</feature>
<keyword evidence="3" id="KW-1185">Reference proteome</keyword>
<accession>A0A2S7WPA2</accession>
<dbReference type="OrthoDB" id="7059877at2"/>
<evidence type="ECO:0000313" key="2">
    <source>
        <dbReference type="EMBL" id="PQJ79430.1"/>
    </source>
</evidence>
<name>A0A2S7WPA2_9FLAO</name>
<sequence>MKENKHENYEILNLLGYGLSKFDNDFIKEFGFSTKNSFYQYFVDINIVETGSVVKNRMDLLDPFFPNKRKGWWHKGDTYLHRKQTIDNLFGSENAHEYANVVKLFLNDKYNIDDFFISVKPIIKTRYKKMQETGLEAELYFLNNYNTIDIFKNGTIEDARLYGDGYDFQVNVNEHSFLTEVKGIREKKGKFRLTEKEYKRAKEYQKDYIITLVLNLNDSPTFLTIDNPIQNLNFRKKVYKSKKVKEYHLASEIF</sequence>
<gene>
    <name evidence="2" type="ORF">BTO18_09715</name>
</gene>
<organism evidence="2 3">
    <name type="scientific">Polaribacter porphyrae</name>
    <dbReference type="NCBI Taxonomy" id="1137780"/>
    <lineage>
        <taxon>Bacteria</taxon>
        <taxon>Pseudomonadati</taxon>
        <taxon>Bacteroidota</taxon>
        <taxon>Flavobacteriia</taxon>
        <taxon>Flavobacteriales</taxon>
        <taxon>Flavobacteriaceae</taxon>
    </lineage>
</organism>
<dbReference type="InterPro" id="IPR024975">
    <property type="entry name" value="NOV_C"/>
</dbReference>
<dbReference type="EMBL" id="MSCN01000001">
    <property type="protein sequence ID" value="PQJ79430.1"/>
    <property type="molecule type" value="Genomic_DNA"/>
</dbReference>
<evidence type="ECO:0000313" key="3">
    <source>
        <dbReference type="Proteomes" id="UP000238882"/>
    </source>
</evidence>
<reference evidence="2 3" key="1">
    <citation type="submission" date="2016-12" db="EMBL/GenBank/DDBJ databases">
        <title>Trade-off between light-utilization and light-protection in marine flavobacteria.</title>
        <authorList>
            <person name="Kumagai Y."/>
            <person name="Yoshizawa S."/>
            <person name="Kogure K."/>
            <person name="Iwasaki W."/>
        </authorList>
    </citation>
    <scope>NUCLEOTIDE SEQUENCE [LARGE SCALE GENOMIC DNA]</scope>
    <source>
        <strain evidence="2 3">NBRC 108759</strain>
    </source>
</reference>
<dbReference type="RefSeq" id="WP_105016029.1">
    <property type="nucleotide sequence ID" value="NZ_MSCN01000001.1"/>
</dbReference>
<comment type="caution">
    <text evidence="2">The sequence shown here is derived from an EMBL/GenBank/DDBJ whole genome shotgun (WGS) entry which is preliminary data.</text>
</comment>
<dbReference type="Pfam" id="PF13020">
    <property type="entry name" value="NOV_C"/>
    <property type="match status" value="1"/>
</dbReference>
<dbReference type="AlphaFoldDB" id="A0A2S7WPA2"/>